<keyword evidence="2" id="KW-1185">Reference proteome</keyword>
<proteinExistence type="predicted"/>
<evidence type="ECO:0000313" key="2">
    <source>
        <dbReference type="Proteomes" id="UP000198644"/>
    </source>
</evidence>
<dbReference type="EMBL" id="FOYW01000001">
    <property type="protein sequence ID" value="SFR48967.1"/>
    <property type="molecule type" value="Genomic_DNA"/>
</dbReference>
<gene>
    <name evidence="1" type="ORF">SAMN05216203_0830</name>
</gene>
<dbReference type="RefSeq" id="WP_092009138.1">
    <property type="nucleotide sequence ID" value="NZ_FOYW01000001.1"/>
</dbReference>
<dbReference type="Proteomes" id="UP000198644">
    <property type="component" value="Unassembled WGS sequence"/>
</dbReference>
<name>A0A1I6H3L6_9GAMM</name>
<organism evidence="1 2">
    <name type="scientific">Marinobacter daqiaonensis</name>
    <dbReference type="NCBI Taxonomy" id="650891"/>
    <lineage>
        <taxon>Bacteria</taxon>
        <taxon>Pseudomonadati</taxon>
        <taxon>Pseudomonadota</taxon>
        <taxon>Gammaproteobacteria</taxon>
        <taxon>Pseudomonadales</taxon>
        <taxon>Marinobacteraceae</taxon>
        <taxon>Marinobacter</taxon>
    </lineage>
</organism>
<dbReference type="STRING" id="650891.SAMN05216203_0830"/>
<dbReference type="AlphaFoldDB" id="A0A1I6H3L6"/>
<protein>
    <submittedName>
        <fullName evidence="1">Uncharacterized protein</fullName>
    </submittedName>
</protein>
<sequence length="280" mass="31680">MKLTGHDRIPHCRRLFLWGLGLLVLLLSAPGQAVTLALTEEELEWVGQQVFRNECGGRQRCLVHWNEGEAFPSLGIGHFIWYPAGKTGRFKESFPDLVAFLREQGATLPGWLTRLEPMDAPWPDRATFLAVERSDERIPGLRRFLMDHQGLQVAFLFRRAQRALADIAEASRVPALTRQKLGLLASTPGGVYALIDYVNFKGEGLSPTERYQGEGWGLLQVIETMALPASERVAVEAFRDAAATVLRRRSELAENAIERERWLPGWLKRLETYQQPHETP</sequence>
<accession>A0A1I6H3L6</accession>
<reference evidence="1 2" key="1">
    <citation type="submission" date="2016-10" db="EMBL/GenBank/DDBJ databases">
        <authorList>
            <person name="de Groot N.N."/>
        </authorList>
    </citation>
    <scope>NUCLEOTIDE SEQUENCE [LARGE SCALE GENOMIC DNA]</scope>
    <source>
        <strain evidence="1 2">CGMCC 1.9167</strain>
    </source>
</reference>
<dbReference type="OrthoDB" id="20998at2"/>
<evidence type="ECO:0000313" key="1">
    <source>
        <dbReference type="EMBL" id="SFR48967.1"/>
    </source>
</evidence>